<dbReference type="EMBL" id="MF344570">
    <property type="protein sequence ID" value="AVE21401.1"/>
    <property type="molecule type" value="Genomic_DNA"/>
</dbReference>
<reference evidence="1" key="1">
    <citation type="submission" date="2017-06" db="EMBL/GenBank/DDBJ databases">
        <title>Complete sequence of p727-IMP from clinical Pseudomonas aeruginosa.</title>
        <authorList>
            <person name="Yuan M."/>
            <person name="Feng J.2nd."/>
            <person name="Zhan Z.3rd."/>
            <person name="Jiang X.4th."/>
            <person name="Zhang D.5th."/>
            <person name="Chen X.6th."/>
            <person name="Zhao X."/>
            <person name="Che J."/>
            <person name="Lu J."/>
            <person name="Xu J."/>
            <person name="Li J."/>
            <person name="Zhou D."/>
        </authorList>
    </citation>
    <scope>NUCLEOTIDE SEQUENCE</scope>
    <source>
        <plasmid evidence="1">p727-IMP</plasmid>
    </source>
</reference>
<evidence type="ECO:0000313" key="1">
    <source>
        <dbReference type="EMBL" id="AVE20281.1"/>
    </source>
</evidence>
<evidence type="ECO:0000313" key="3">
    <source>
        <dbReference type="EMBL" id="AVE21890.1"/>
    </source>
</evidence>
<dbReference type="EMBL" id="MF344571">
    <property type="protein sequence ID" value="AVE21890.1"/>
    <property type="molecule type" value="Genomic_DNA"/>
</dbReference>
<name>A0A2L1KGE9_PSEAI</name>
<organism evidence="2">
    <name type="scientific">Pseudomonas aeruginosa</name>
    <dbReference type="NCBI Taxonomy" id="287"/>
    <lineage>
        <taxon>Bacteria</taxon>
        <taxon>Pseudomonadati</taxon>
        <taxon>Pseudomonadota</taxon>
        <taxon>Gammaproteobacteria</taxon>
        <taxon>Pseudomonadales</taxon>
        <taxon>Pseudomonadaceae</taxon>
        <taxon>Pseudomonas</taxon>
    </lineage>
</organism>
<geneLocation type="plasmid" evidence="2">
    <name>pA681-IMP</name>
</geneLocation>
<proteinExistence type="predicted"/>
<geneLocation type="plasmid" evidence="1">
    <name>p727-IMP</name>
</geneLocation>
<dbReference type="AlphaFoldDB" id="A0A2L1KGE9"/>
<reference evidence="2" key="2">
    <citation type="submission" date="2017-06" db="EMBL/GenBank/DDBJ databases">
        <title>Complete sequence of pA681-IMP from clinical Pseudomonas aeruginosa.</title>
        <authorList>
            <person name="Yuan M."/>
            <person name="Feng J.2nd."/>
            <person name="Zhan Z.3rd."/>
            <person name="Jiang X.4th."/>
            <person name="Zhang D.5th."/>
            <person name="Chen X.6th."/>
            <person name="Zhao X."/>
            <person name="Che J."/>
            <person name="Lu J."/>
            <person name="Xu J."/>
            <person name="Li J."/>
            <person name="Zhou D."/>
        </authorList>
    </citation>
    <scope>NUCLEOTIDE SEQUENCE</scope>
    <source>
        <plasmid evidence="2">pA681-IMP</plasmid>
    </source>
</reference>
<sequence length="53" mass="6281">MKSFTNSRDTDLLKNVKQVDHDDQDAMQLEHRKTMNQVKSTRFTLKRDDQNGD</sequence>
<keyword evidence="2" id="KW-0614">Plasmid</keyword>
<geneLocation type="plasmid" evidence="3">
    <name>pR31014-IMP</name>
</geneLocation>
<evidence type="ECO:0000313" key="2">
    <source>
        <dbReference type="EMBL" id="AVE21401.1"/>
    </source>
</evidence>
<accession>A0A2L1KGE9</accession>
<protein>
    <submittedName>
        <fullName evidence="2">Uncharacterized protein</fullName>
    </submittedName>
</protein>
<dbReference type="EMBL" id="MF344568">
    <property type="protein sequence ID" value="AVE20281.1"/>
    <property type="molecule type" value="Genomic_DNA"/>
</dbReference>
<reference evidence="3" key="3">
    <citation type="submission" date="2017-06" db="EMBL/GenBank/DDBJ databases">
        <title>Complete sequence of pR31014-IMP from clinical Pseudomonas aeruginosa.</title>
        <authorList>
            <person name="Yuan M."/>
            <person name="Feng J.2nd."/>
            <person name="Zhan Z.3rd."/>
            <person name="Jiang X.4th."/>
            <person name="Zhang D.5th."/>
            <person name="Chen X.6th."/>
            <person name="Zhao X."/>
            <person name="Che J."/>
            <person name="Lu J."/>
            <person name="Xu J."/>
            <person name="Li J."/>
            <person name="Zhou D."/>
        </authorList>
    </citation>
    <scope>NUCLEOTIDE SEQUENCE</scope>
    <source>
        <plasmid evidence="3">pR31014-IMP</plasmid>
    </source>
</reference>